<protein>
    <submittedName>
        <fullName evidence="2">Uncharacterized protein</fullName>
    </submittedName>
</protein>
<reference evidence="2" key="1">
    <citation type="submission" date="2020-05" db="EMBL/GenBank/DDBJ databases">
        <title>WGS assembly of Panicum virgatum.</title>
        <authorList>
            <person name="Lovell J.T."/>
            <person name="Jenkins J."/>
            <person name="Shu S."/>
            <person name="Juenger T.E."/>
            <person name="Schmutz J."/>
        </authorList>
    </citation>
    <scope>NUCLEOTIDE SEQUENCE</scope>
    <source>
        <strain evidence="2">AP13</strain>
    </source>
</reference>
<sequence length="120" mass="12998">MGLAAVWMMVACLMIIAWSGGLLDGDAVSVSWNSSNNANQNMNDDIAESRLYEVRDQGGNNVNPGAIQRLNCKENIVIDLNIVPTQSSEVFEPEYQTNEDLSIVGESIVQVPEPSRTAVG</sequence>
<accession>A0A8T0W4W1</accession>
<dbReference type="EMBL" id="CM029039">
    <property type="protein sequence ID" value="KAG2642520.1"/>
    <property type="molecule type" value="Genomic_DNA"/>
</dbReference>
<feature type="signal peptide" evidence="1">
    <location>
        <begin position="1"/>
        <end position="19"/>
    </location>
</feature>
<organism evidence="2 3">
    <name type="scientific">Panicum virgatum</name>
    <name type="common">Blackwell switchgrass</name>
    <dbReference type="NCBI Taxonomy" id="38727"/>
    <lineage>
        <taxon>Eukaryota</taxon>
        <taxon>Viridiplantae</taxon>
        <taxon>Streptophyta</taxon>
        <taxon>Embryophyta</taxon>
        <taxon>Tracheophyta</taxon>
        <taxon>Spermatophyta</taxon>
        <taxon>Magnoliopsida</taxon>
        <taxon>Liliopsida</taxon>
        <taxon>Poales</taxon>
        <taxon>Poaceae</taxon>
        <taxon>PACMAD clade</taxon>
        <taxon>Panicoideae</taxon>
        <taxon>Panicodae</taxon>
        <taxon>Paniceae</taxon>
        <taxon>Panicinae</taxon>
        <taxon>Panicum</taxon>
        <taxon>Panicum sect. Hiantes</taxon>
    </lineage>
</organism>
<dbReference type="AlphaFoldDB" id="A0A8T0W4W1"/>
<comment type="caution">
    <text evidence="2">The sequence shown here is derived from an EMBL/GenBank/DDBJ whole genome shotgun (WGS) entry which is preliminary data.</text>
</comment>
<keyword evidence="1" id="KW-0732">Signal</keyword>
<keyword evidence="3" id="KW-1185">Reference proteome</keyword>
<name>A0A8T0W4W1_PANVG</name>
<evidence type="ECO:0000256" key="1">
    <source>
        <dbReference type="SAM" id="SignalP"/>
    </source>
</evidence>
<dbReference type="Proteomes" id="UP000823388">
    <property type="component" value="Chromosome 2K"/>
</dbReference>
<feature type="chain" id="PRO_5035737786" evidence="1">
    <location>
        <begin position="20"/>
        <end position="120"/>
    </location>
</feature>
<proteinExistence type="predicted"/>
<gene>
    <name evidence="2" type="ORF">PVAP13_2KG137601</name>
</gene>
<evidence type="ECO:0000313" key="3">
    <source>
        <dbReference type="Proteomes" id="UP000823388"/>
    </source>
</evidence>
<evidence type="ECO:0000313" key="2">
    <source>
        <dbReference type="EMBL" id="KAG2642520.1"/>
    </source>
</evidence>